<dbReference type="InterPro" id="IPR010111">
    <property type="entry name" value="Kynureninase"/>
</dbReference>
<dbReference type="GO" id="GO:0030170">
    <property type="term" value="F:pyridoxal phosphate binding"/>
    <property type="evidence" value="ECO:0007669"/>
    <property type="project" value="InterPro"/>
</dbReference>
<dbReference type="Pfam" id="PF22580">
    <property type="entry name" value="KYNU_C"/>
    <property type="match status" value="1"/>
</dbReference>
<keyword evidence="1" id="KW-0663">Pyridoxal phosphate</keyword>
<organism evidence="2">
    <name type="scientific">freshwater metagenome</name>
    <dbReference type="NCBI Taxonomy" id="449393"/>
    <lineage>
        <taxon>unclassified sequences</taxon>
        <taxon>metagenomes</taxon>
        <taxon>ecological metagenomes</taxon>
    </lineage>
</organism>
<dbReference type="GO" id="GO:0006569">
    <property type="term" value="P:L-tryptophan catabolic process"/>
    <property type="evidence" value="ECO:0007669"/>
    <property type="project" value="InterPro"/>
</dbReference>
<evidence type="ECO:0000313" key="2">
    <source>
        <dbReference type="EMBL" id="CAB4639796.1"/>
    </source>
</evidence>
<sequence>MALRTLSKVIPDYRTPNSIRVAISPLATSYVEVWDGFVRIKDLVSSGEYKKVKESGSRVT</sequence>
<dbReference type="AlphaFoldDB" id="A0A6J6JS03"/>
<gene>
    <name evidence="2" type="ORF">UFOPK2179_00001</name>
</gene>
<evidence type="ECO:0000256" key="1">
    <source>
        <dbReference type="ARBA" id="ARBA00022898"/>
    </source>
</evidence>
<reference evidence="2" key="1">
    <citation type="submission" date="2020-05" db="EMBL/GenBank/DDBJ databases">
        <authorList>
            <person name="Chiriac C."/>
            <person name="Salcher M."/>
            <person name="Ghai R."/>
            <person name="Kavagutti S V."/>
        </authorList>
    </citation>
    <scope>NUCLEOTIDE SEQUENCE</scope>
</reference>
<dbReference type="GO" id="GO:0009435">
    <property type="term" value="P:NAD+ biosynthetic process"/>
    <property type="evidence" value="ECO:0007669"/>
    <property type="project" value="InterPro"/>
</dbReference>
<dbReference type="Gene3D" id="3.90.1150.10">
    <property type="entry name" value="Aspartate Aminotransferase, domain 1"/>
    <property type="match status" value="1"/>
</dbReference>
<dbReference type="EMBL" id="CAEZWC010000001">
    <property type="protein sequence ID" value="CAB4639796.1"/>
    <property type="molecule type" value="Genomic_DNA"/>
</dbReference>
<protein>
    <submittedName>
        <fullName evidence="2">Unannotated protein</fullName>
    </submittedName>
</protein>
<name>A0A6J6JS03_9ZZZZ</name>
<dbReference type="GO" id="GO:0005737">
    <property type="term" value="C:cytoplasm"/>
    <property type="evidence" value="ECO:0007669"/>
    <property type="project" value="InterPro"/>
</dbReference>
<dbReference type="InterPro" id="IPR015422">
    <property type="entry name" value="PyrdxlP-dep_Trfase_small"/>
</dbReference>
<proteinExistence type="predicted"/>
<dbReference type="GO" id="GO:0030429">
    <property type="term" value="F:kynureninase activity"/>
    <property type="evidence" value="ECO:0007669"/>
    <property type="project" value="InterPro"/>
</dbReference>
<accession>A0A6J6JS03</accession>